<evidence type="ECO:0000313" key="2">
    <source>
        <dbReference type="Proteomes" id="UP000887159"/>
    </source>
</evidence>
<accession>A0A8X6SI01</accession>
<evidence type="ECO:0000313" key="1">
    <source>
        <dbReference type="EMBL" id="GFY09537.1"/>
    </source>
</evidence>
<comment type="caution">
    <text evidence="1">The sequence shown here is derived from an EMBL/GenBank/DDBJ whole genome shotgun (WGS) entry which is preliminary data.</text>
</comment>
<dbReference type="Proteomes" id="UP000887159">
    <property type="component" value="Unassembled WGS sequence"/>
</dbReference>
<name>A0A8X6SI01_TRICX</name>
<reference evidence="1" key="1">
    <citation type="submission" date="2020-08" db="EMBL/GenBank/DDBJ databases">
        <title>Multicomponent nature underlies the extraordinary mechanical properties of spider dragline silk.</title>
        <authorList>
            <person name="Kono N."/>
            <person name="Nakamura H."/>
            <person name="Mori M."/>
            <person name="Yoshida Y."/>
            <person name="Ohtoshi R."/>
            <person name="Malay A.D."/>
            <person name="Moran D.A.P."/>
            <person name="Tomita M."/>
            <person name="Numata K."/>
            <person name="Arakawa K."/>
        </authorList>
    </citation>
    <scope>NUCLEOTIDE SEQUENCE</scope>
</reference>
<dbReference type="AlphaFoldDB" id="A0A8X6SI01"/>
<proteinExistence type="predicted"/>
<organism evidence="1 2">
    <name type="scientific">Trichonephila clavipes</name>
    <name type="common">Golden silk orbweaver</name>
    <name type="synonym">Nephila clavipes</name>
    <dbReference type="NCBI Taxonomy" id="2585209"/>
    <lineage>
        <taxon>Eukaryota</taxon>
        <taxon>Metazoa</taxon>
        <taxon>Ecdysozoa</taxon>
        <taxon>Arthropoda</taxon>
        <taxon>Chelicerata</taxon>
        <taxon>Arachnida</taxon>
        <taxon>Araneae</taxon>
        <taxon>Araneomorphae</taxon>
        <taxon>Entelegynae</taxon>
        <taxon>Araneoidea</taxon>
        <taxon>Nephilidae</taxon>
        <taxon>Trichonephila</taxon>
    </lineage>
</organism>
<keyword evidence="2" id="KW-1185">Reference proteome</keyword>
<dbReference type="EMBL" id="BMAU01021290">
    <property type="protein sequence ID" value="GFY09537.1"/>
    <property type="molecule type" value="Genomic_DNA"/>
</dbReference>
<protein>
    <submittedName>
        <fullName evidence="1">Uncharacterized protein</fullName>
    </submittedName>
</protein>
<gene>
    <name evidence="1" type="ORF">TNCV_4322161</name>
</gene>
<sequence length="93" mass="10572">MMNCDGYSHRRKSLVGYNGPVWESPDYGNSSRSRVQSLGGRQNHSRVKNLCGGSLCDFKCMTPSKYDYQVAVTRPRCYVRNNCFETNHVEIAS</sequence>